<dbReference type="GO" id="GO:0042162">
    <property type="term" value="F:telomeric DNA binding"/>
    <property type="evidence" value="ECO:0007669"/>
    <property type="project" value="InterPro"/>
</dbReference>
<dbReference type="GO" id="GO:0016787">
    <property type="term" value="F:hydrolase activity"/>
    <property type="evidence" value="ECO:0007669"/>
    <property type="project" value="UniProtKB-KW"/>
</dbReference>
<keyword evidence="12" id="KW-0779">Telomere</keyword>
<dbReference type="EMBL" id="VNKQ01000014">
    <property type="protein sequence ID" value="KAG0646998.1"/>
    <property type="molecule type" value="Genomic_DNA"/>
</dbReference>
<dbReference type="InterPro" id="IPR003034">
    <property type="entry name" value="SAP_dom"/>
</dbReference>
<dbReference type="InterPro" id="IPR036361">
    <property type="entry name" value="SAP_dom_sf"/>
</dbReference>
<dbReference type="InterPro" id="IPR006164">
    <property type="entry name" value="DNA_bd_Ku70/Ku80"/>
</dbReference>
<dbReference type="Pfam" id="PF02037">
    <property type="entry name" value="SAP"/>
    <property type="match status" value="1"/>
</dbReference>
<dbReference type="PIRSF" id="PIRSF003033">
    <property type="entry name" value="Ku70"/>
    <property type="match status" value="1"/>
</dbReference>
<evidence type="ECO:0000256" key="9">
    <source>
        <dbReference type="ARBA" id="ARBA00022801"/>
    </source>
</evidence>
<name>A0A9P6VFS1_9HELO</name>
<dbReference type="Pfam" id="PF02735">
    <property type="entry name" value="Ku"/>
    <property type="match status" value="1"/>
</dbReference>
<evidence type="ECO:0000256" key="5">
    <source>
        <dbReference type="ARBA" id="ARBA00021796"/>
    </source>
</evidence>
<dbReference type="PANTHER" id="PTHR12604">
    <property type="entry name" value="KU AUTOANTIGEN DNA HELICASE"/>
    <property type="match status" value="1"/>
</dbReference>
<dbReference type="Gene3D" id="1.10.1600.10">
    <property type="match status" value="1"/>
</dbReference>
<dbReference type="InterPro" id="IPR016194">
    <property type="entry name" value="SPOC-like_C_dom_sf"/>
</dbReference>
<evidence type="ECO:0000256" key="14">
    <source>
        <dbReference type="ARBA" id="ARBA00023172"/>
    </source>
</evidence>
<evidence type="ECO:0000256" key="12">
    <source>
        <dbReference type="ARBA" id="ARBA00022895"/>
    </source>
</evidence>
<feature type="non-terminal residue" evidence="22">
    <location>
        <position position="640"/>
    </location>
</feature>
<dbReference type="SUPFAM" id="SSF68906">
    <property type="entry name" value="SAP domain"/>
    <property type="match status" value="1"/>
</dbReference>
<dbReference type="FunFam" id="2.40.290.10:FF:000001">
    <property type="entry name" value="X-ray repair cross complementing 6"/>
    <property type="match status" value="1"/>
</dbReference>
<proteinExistence type="inferred from homology"/>
<dbReference type="CDD" id="cd00788">
    <property type="entry name" value="KU70"/>
    <property type="match status" value="1"/>
</dbReference>
<keyword evidence="23" id="KW-1185">Reference proteome</keyword>
<keyword evidence="8" id="KW-0227">DNA damage</keyword>
<dbReference type="SUPFAM" id="SSF53300">
    <property type="entry name" value="vWA-like"/>
    <property type="match status" value="1"/>
</dbReference>
<dbReference type="NCBIfam" id="TIGR00578">
    <property type="entry name" value="ku70"/>
    <property type="match status" value="1"/>
</dbReference>
<comment type="function">
    <text evidence="17">Single-stranded DNA-dependent ATP-dependent helicase. Involved in non-homologous end joining (NHEJ) DNA double strand break repair. DNA-binding is sequence-independent but has a high affinity to nicks in double-stranded DNA and to the ends of duplex DNA. Binds to naturally occurring chromosomal ends, and therefore provides chromosomal end protection. Required also for telomere recombination to repair telomeric ends in the absence of telomerase. KU70, of the KU70/KU80 heterodimer, binds to the stem loop of TLC1, the RNA component of telomerase. Involved in telomere maintenance. Interacts with telomeric repeats and subtelomeric sequences thereby controlling telomere length and protecting against subtelomeric rearrangement. Maintains telomeric chromatin, which is involved in silencing the expression of genes located at the telomere. Required for mating-type switching.</text>
</comment>
<reference evidence="22" key="1">
    <citation type="submission" date="2019-07" db="EMBL/GenBank/DDBJ databases">
        <title>Hyphodiscus hymeniophilus genome sequencing and assembly.</title>
        <authorList>
            <person name="Kramer G."/>
            <person name="Nodwell J."/>
        </authorList>
    </citation>
    <scope>NUCLEOTIDE SEQUENCE</scope>
    <source>
        <strain evidence="22">ATCC 34498</strain>
    </source>
</reference>
<dbReference type="InterPro" id="IPR036465">
    <property type="entry name" value="vWFA_dom_sf"/>
</dbReference>
<evidence type="ECO:0000256" key="17">
    <source>
        <dbReference type="ARBA" id="ARBA00024890"/>
    </source>
</evidence>
<dbReference type="InterPro" id="IPR005160">
    <property type="entry name" value="Ku_C"/>
</dbReference>
<gene>
    <name evidence="22" type="ORF">D0Z07_6080</name>
</gene>
<dbReference type="InterPro" id="IPR047087">
    <property type="entry name" value="KU70_core_dom"/>
</dbReference>
<dbReference type="EC" id="3.6.4.12" evidence="4"/>
<evidence type="ECO:0000256" key="20">
    <source>
        <dbReference type="SAM" id="MobiDB-lite"/>
    </source>
</evidence>
<dbReference type="InterPro" id="IPR005161">
    <property type="entry name" value="Ku_N"/>
</dbReference>
<accession>A0A9P6VFS1</accession>
<evidence type="ECO:0000313" key="23">
    <source>
        <dbReference type="Proteomes" id="UP000785200"/>
    </source>
</evidence>
<dbReference type="GO" id="GO:0005524">
    <property type="term" value="F:ATP binding"/>
    <property type="evidence" value="ECO:0007669"/>
    <property type="project" value="UniProtKB-KW"/>
</dbReference>
<dbReference type="GO" id="GO:0000781">
    <property type="term" value="C:chromosome, telomeric region"/>
    <property type="evidence" value="ECO:0007669"/>
    <property type="project" value="UniProtKB-SubCell"/>
</dbReference>
<evidence type="ECO:0000256" key="10">
    <source>
        <dbReference type="ARBA" id="ARBA00022806"/>
    </source>
</evidence>
<dbReference type="GO" id="GO:0003684">
    <property type="term" value="F:damaged DNA binding"/>
    <property type="evidence" value="ECO:0007669"/>
    <property type="project" value="InterPro"/>
</dbReference>
<dbReference type="FunFam" id="3.40.50.410:FF:000071">
    <property type="entry name" value="ATP-dependent DNA helicase II subunit 1"/>
    <property type="match status" value="1"/>
</dbReference>
<dbReference type="Pfam" id="PF03731">
    <property type="entry name" value="Ku_N"/>
    <property type="match status" value="1"/>
</dbReference>
<comment type="caution">
    <text evidence="22">The sequence shown here is derived from an EMBL/GenBank/DDBJ whole genome shotgun (WGS) entry which is preliminary data.</text>
</comment>
<dbReference type="Gene3D" id="3.40.50.410">
    <property type="entry name" value="von Willebrand factor, type A domain"/>
    <property type="match status" value="1"/>
</dbReference>
<dbReference type="InterPro" id="IPR006165">
    <property type="entry name" value="Ku70"/>
</dbReference>
<evidence type="ECO:0000256" key="7">
    <source>
        <dbReference type="ARBA" id="ARBA00022741"/>
    </source>
</evidence>
<comment type="subcellular location">
    <subcellularLocation>
        <location evidence="2">Chromosome</location>
        <location evidence="2">Telomere</location>
    </subcellularLocation>
    <subcellularLocation>
        <location evidence="1">Nucleus</location>
    </subcellularLocation>
</comment>
<dbReference type="PROSITE" id="PS50800">
    <property type="entry name" value="SAP"/>
    <property type="match status" value="1"/>
</dbReference>
<dbReference type="SUPFAM" id="SSF100939">
    <property type="entry name" value="SPOC domain-like"/>
    <property type="match status" value="1"/>
</dbReference>
<evidence type="ECO:0000256" key="11">
    <source>
        <dbReference type="ARBA" id="ARBA00022840"/>
    </source>
</evidence>
<evidence type="ECO:0000256" key="3">
    <source>
        <dbReference type="ARBA" id="ARBA00005240"/>
    </source>
</evidence>
<sequence length="640" mass="71570">DYMVLKDAVIFAIDISKSMLKPPPPSNSKKADTDSPAAAALKCAYQIMQQRIISNPKDMMGVLLFNTEKEKFLDEEVASRGSLGYPHCYLLNDLEIPSAEDVKKLKSIVEGDEEMADILVPSEEPVAMNNLLFCANQIFTTKAPNFGSRRLFIITDEDNPALKKEAKESATVRAKDLYDLGVIIELFPISHPGSNFDRTKFYDDIIYRDPNESDEALVAPVVLNSSGSDGISLLASLISDINSKQVPKRTLFSNMPFEIGPKFSISVKGYNILQRQQKAKSCYVWLGGEKAQIAEGETTKFTDQEVQGNETPREGGNKISEADLKASVKKAYKFGGELVSFDVSEQKGLKDFGAPILRLIGFKPQSMLPFWASVKKSTFIYPSEEDFIGSTRVFSALWQKLQKDELMGLGWCITRKNSGPSLVAILPSAERLDEVTKGQVFPAGLWLYPLPYADDIRSPPEQPNPVRAPDNLIDSMRKVVQQLQLPKAIYDPSRYPNPALQWHYKILQAMALDEVLPEVPEDMTVPKYRQIHKRAGQLIYEWGVILHDEATAYNEARRRGLKHEVDDDQEKPKKKPRATASAASLADMSTTDLKKLAVDGRLEKYTMPQLKELCSAKGLSTSGKKADLVLRVEQWVEESY</sequence>
<keyword evidence="14" id="KW-0233">DNA recombination</keyword>
<evidence type="ECO:0000259" key="21">
    <source>
        <dbReference type="PROSITE" id="PS50800"/>
    </source>
</evidence>
<evidence type="ECO:0000256" key="8">
    <source>
        <dbReference type="ARBA" id="ARBA00022763"/>
    </source>
</evidence>
<evidence type="ECO:0000256" key="2">
    <source>
        <dbReference type="ARBA" id="ARBA00004574"/>
    </source>
</evidence>
<dbReference type="FunFam" id="1.10.1600.10:FF:000004">
    <property type="entry name" value="ATP-dependent DNA helicase II subunit 1"/>
    <property type="match status" value="1"/>
</dbReference>
<dbReference type="GO" id="GO:0000723">
    <property type="term" value="P:telomere maintenance"/>
    <property type="evidence" value="ECO:0007669"/>
    <property type="project" value="InterPro"/>
</dbReference>
<evidence type="ECO:0000256" key="19">
    <source>
        <dbReference type="ARBA" id="ARBA00047995"/>
    </source>
</evidence>
<comment type="similarity">
    <text evidence="3">Belongs to the ku70 family.</text>
</comment>
<organism evidence="22 23">
    <name type="scientific">Hyphodiscus hymeniophilus</name>
    <dbReference type="NCBI Taxonomy" id="353542"/>
    <lineage>
        <taxon>Eukaryota</taxon>
        <taxon>Fungi</taxon>
        <taxon>Dikarya</taxon>
        <taxon>Ascomycota</taxon>
        <taxon>Pezizomycotina</taxon>
        <taxon>Leotiomycetes</taxon>
        <taxon>Helotiales</taxon>
        <taxon>Hyphodiscaceae</taxon>
        <taxon>Hyphodiscus</taxon>
    </lineage>
</organism>
<dbReference type="Gene3D" id="1.10.720.30">
    <property type="entry name" value="SAP domain"/>
    <property type="match status" value="1"/>
</dbReference>
<dbReference type="AlphaFoldDB" id="A0A9P6VFS1"/>
<keyword evidence="16" id="KW-0539">Nucleus</keyword>
<dbReference type="SMART" id="SM00559">
    <property type="entry name" value="Ku78"/>
    <property type="match status" value="1"/>
</dbReference>
<evidence type="ECO:0000256" key="16">
    <source>
        <dbReference type="ARBA" id="ARBA00023242"/>
    </source>
</evidence>
<dbReference type="Pfam" id="PF03730">
    <property type="entry name" value="Ku_C"/>
    <property type="match status" value="1"/>
</dbReference>
<dbReference type="GO" id="GO:0003690">
    <property type="term" value="F:double-stranded DNA binding"/>
    <property type="evidence" value="ECO:0007669"/>
    <property type="project" value="TreeGrafter"/>
</dbReference>
<keyword evidence="6" id="KW-0158">Chromosome</keyword>
<dbReference type="Proteomes" id="UP000785200">
    <property type="component" value="Unassembled WGS sequence"/>
</dbReference>
<evidence type="ECO:0000256" key="15">
    <source>
        <dbReference type="ARBA" id="ARBA00023204"/>
    </source>
</evidence>
<evidence type="ECO:0000256" key="6">
    <source>
        <dbReference type="ARBA" id="ARBA00022454"/>
    </source>
</evidence>
<evidence type="ECO:0000256" key="13">
    <source>
        <dbReference type="ARBA" id="ARBA00023125"/>
    </source>
</evidence>
<dbReference type="GO" id="GO:0003678">
    <property type="term" value="F:DNA helicase activity"/>
    <property type="evidence" value="ECO:0007669"/>
    <property type="project" value="UniProtKB-EC"/>
</dbReference>
<keyword evidence="13" id="KW-0238">DNA-binding</keyword>
<dbReference type="Gene3D" id="2.40.290.10">
    <property type="match status" value="1"/>
</dbReference>
<keyword evidence="7" id="KW-0547">Nucleotide-binding</keyword>
<evidence type="ECO:0000256" key="4">
    <source>
        <dbReference type="ARBA" id="ARBA00012551"/>
    </source>
</evidence>
<evidence type="ECO:0000256" key="18">
    <source>
        <dbReference type="ARBA" id="ARBA00031811"/>
    </source>
</evidence>
<dbReference type="GO" id="GO:0006310">
    <property type="term" value="P:DNA recombination"/>
    <property type="evidence" value="ECO:0007669"/>
    <property type="project" value="UniProtKB-KW"/>
</dbReference>
<protein>
    <recommendedName>
        <fullName evidence="5">ATP-dependent DNA helicase II subunit 1</fullName>
        <ecNumber evidence="4">3.6.4.12</ecNumber>
    </recommendedName>
    <alternativeName>
        <fullName evidence="18">ATP-dependent DNA helicase II subunit Ku70</fullName>
    </alternativeName>
</protein>
<feature type="region of interest" description="Disordered" evidence="20">
    <location>
        <begin position="561"/>
        <end position="586"/>
    </location>
</feature>
<keyword evidence="15" id="KW-0234">DNA repair</keyword>
<dbReference type="CDD" id="cd01458">
    <property type="entry name" value="vWA_ku"/>
    <property type="match status" value="1"/>
</dbReference>
<dbReference type="GO" id="GO:0006303">
    <property type="term" value="P:double-strand break repair via nonhomologous end joining"/>
    <property type="evidence" value="ECO:0007669"/>
    <property type="project" value="InterPro"/>
</dbReference>
<evidence type="ECO:0000313" key="22">
    <source>
        <dbReference type="EMBL" id="KAG0646998.1"/>
    </source>
</evidence>
<evidence type="ECO:0000256" key="1">
    <source>
        <dbReference type="ARBA" id="ARBA00004123"/>
    </source>
</evidence>
<dbReference type="GO" id="GO:0043564">
    <property type="term" value="C:Ku70:Ku80 complex"/>
    <property type="evidence" value="ECO:0007669"/>
    <property type="project" value="InterPro"/>
</dbReference>
<keyword evidence="9" id="KW-0378">Hydrolase</keyword>
<dbReference type="SMART" id="SM00513">
    <property type="entry name" value="SAP"/>
    <property type="match status" value="1"/>
</dbReference>
<dbReference type="Gene3D" id="4.10.970.10">
    <property type="entry name" value="Ku70, bridge and pillars"/>
    <property type="match status" value="1"/>
</dbReference>
<feature type="domain" description="SAP" evidence="21">
    <location>
        <begin position="602"/>
        <end position="636"/>
    </location>
</feature>
<keyword evidence="10 22" id="KW-0347">Helicase</keyword>
<dbReference type="PANTHER" id="PTHR12604:SF2">
    <property type="entry name" value="X-RAY REPAIR CROSS-COMPLEMENTING PROTEIN 6"/>
    <property type="match status" value="1"/>
</dbReference>
<comment type="catalytic activity">
    <reaction evidence="19">
        <text>ATP + H2O = ADP + phosphate + H(+)</text>
        <dbReference type="Rhea" id="RHEA:13065"/>
        <dbReference type="ChEBI" id="CHEBI:15377"/>
        <dbReference type="ChEBI" id="CHEBI:15378"/>
        <dbReference type="ChEBI" id="CHEBI:30616"/>
        <dbReference type="ChEBI" id="CHEBI:43474"/>
        <dbReference type="ChEBI" id="CHEBI:456216"/>
        <dbReference type="EC" id="3.6.4.12"/>
    </reaction>
</comment>
<dbReference type="OrthoDB" id="3249161at2759"/>
<keyword evidence="11" id="KW-0067">ATP-binding</keyword>
<dbReference type="InterPro" id="IPR027388">
    <property type="entry name" value="Ku70_bridge/pillars_dom_sf"/>
</dbReference>